<accession>A0A392URP5</accession>
<comment type="caution">
    <text evidence="1">The sequence shown here is derived from an EMBL/GenBank/DDBJ whole genome shotgun (WGS) entry which is preliminary data.</text>
</comment>
<protein>
    <submittedName>
        <fullName evidence="1">Uncharacterized protein</fullName>
    </submittedName>
</protein>
<name>A0A392URP5_9FABA</name>
<dbReference type="EMBL" id="LXQA010873169">
    <property type="protein sequence ID" value="MCI75000.1"/>
    <property type="molecule type" value="Genomic_DNA"/>
</dbReference>
<dbReference type="Proteomes" id="UP000265520">
    <property type="component" value="Unassembled WGS sequence"/>
</dbReference>
<evidence type="ECO:0000313" key="2">
    <source>
        <dbReference type="Proteomes" id="UP000265520"/>
    </source>
</evidence>
<reference evidence="1 2" key="1">
    <citation type="journal article" date="2018" name="Front. Plant Sci.">
        <title>Red Clover (Trifolium pratense) and Zigzag Clover (T. medium) - A Picture of Genomic Similarities and Differences.</title>
        <authorList>
            <person name="Dluhosova J."/>
            <person name="Istvanek J."/>
            <person name="Nedelnik J."/>
            <person name="Repkova J."/>
        </authorList>
    </citation>
    <scope>NUCLEOTIDE SEQUENCE [LARGE SCALE GENOMIC DNA]</scope>
    <source>
        <strain evidence="2">cv. 10/8</strain>
        <tissue evidence="1">Leaf</tissue>
    </source>
</reference>
<dbReference type="AlphaFoldDB" id="A0A392URP5"/>
<evidence type="ECO:0000313" key="1">
    <source>
        <dbReference type="EMBL" id="MCI75000.1"/>
    </source>
</evidence>
<feature type="non-terminal residue" evidence="1">
    <location>
        <position position="1"/>
    </location>
</feature>
<organism evidence="1 2">
    <name type="scientific">Trifolium medium</name>
    <dbReference type="NCBI Taxonomy" id="97028"/>
    <lineage>
        <taxon>Eukaryota</taxon>
        <taxon>Viridiplantae</taxon>
        <taxon>Streptophyta</taxon>
        <taxon>Embryophyta</taxon>
        <taxon>Tracheophyta</taxon>
        <taxon>Spermatophyta</taxon>
        <taxon>Magnoliopsida</taxon>
        <taxon>eudicotyledons</taxon>
        <taxon>Gunneridae</taxon>
        <taxon>Pentapetalae</taxon>
        <taxon>rosids</taxon>
        <taxon>fabids</taxon>
        <taxon>Fabales</taxon>
        <taxon>Fabaceae</taxon>
        <taxon>Papilionoideae</taxon>
        <taxon>50 kb inversion clade</taxon>
        <taxon>NPAAA clade</taxon>
        <taxon>Hologalegina</taxon>
        <taxon>IRL clade</taxon>
        <taxon>Trifolieae</taxon>
        <taxon>Trifolium</taxon>
    </lineage>
</organism>
<sequence>CSEPVTGALNRLRTDALAVTHCSDRVAKDFWQLLEMFAAWLAAATGSDNGQKPRIFF</sequence>
<keyword evidence="2" id="KW-1185">Reference proteome</keyword>
<proteinExistence type="predicted"/>